<protein>
    <submittedName>
        <fullName evidence="1">Uncharacterized protein</fullName>
    </submittedName>
</protein>
<reference evidence="2" key="1">
    <citation type="submission" date="2016-10" db="EMBL/GenBank/DDBJ databases">
        <authorList>
            <person name="Varghese N."/>
            <person name="Submissions S."/>
        </authorList>
    </citation>
    <scope>NUCLEOTIDE SEQUENCE [LARGE SCALE GENOMIC DNA]</scope>
    <source>
        <strain evidence="2">CGMCC 1.3703</strain>
    </source>
</reference>
<organism evidence="1 2">
    <name type="scientific">Halobacillus aidingensis</name>
    <dbReference type="NCBI Taxonomy" id="240303"/>
    <lineage>
        <taxon>Bacteria</taxon>
        <taxon>Bacillati</taxon>
        <taxon>Bacillota</taxon>
        <taxon>Bacilli</taxon>
        <taxon>Bacillales</taxon>
        <taxon>Bacillaceae</taxon>
        <taxon>Halobacillus</taxon>
    </lineage>
</organism>
<accession>A0A1H0NAZ0</accession>
<keyword evidence="2" id="KW-1185">Reference proteome</keyword>
<dbReference type="Proteomes" id="UP000198860">
    <property type="component" value="Unassembled WGS sequence"/>
</dbReference>
<evidence type="ECO:0000313" key="1">
    <source>
        <dbReference type="EMBL" id="SDO89872.1"/>
    </source>
</evidence>
<dbReference type="AlphaFoldDB" id="A0A1H0NAZ0"/>
<evidence type="ECO:0000313" key="2">
    <source>
        <dbReference type="Proteomes" id="UP000198860"/>
    </source>
</evidence>
<gene>
    <name evidence="1" type="ORF">SAMN05421677_10931</name>
</gene>
<sequence>MAFDYAELPKEKLQRVKELENQLNVVLIAYDSKYKD</sequence>
<proteinExistence type="predicted"/>
<name>A0A1H0NAZ0_HALAD</name>
<dbReference type="EMBL" id="FNIZ01000009">
    <property type="protein sequence ID" value="SDO89872.1"/>
    <property type="molecule type" value="Genomic_DNA"/>
</dbReference>